<dbReference type="Proteomes" id="UP001595075">
    <property type="component" value="Unassembled WGS sequence"/>
</dbReference>
<reference evidence="1 2" key="1">
    <citation type="journal article" date="2024" name="Commun. Biol.">
        <title>Comparative genomic analysis of thermophilic fungi reveals convergent evolutionary adaptations and gene losses.</title>
        <authorList>
            <person name="Steindorff A.S."/>
            <person name="Aguilar-Pontes M.V."/>
            <person name="Robinson A.J."/>
            <person name="Andreopoulos B."/>
            <person name="LaButti K."/>
            <person name="Kuo A."/>
            <person name="Mondo S."/>
            <person name="Riley R."/>
            <person name="Otillar R."/>
            <person name="Haridas S."/>
            <person name="Lipzen A."/>
            <person name="Grimwood J."/>
            <person name="Schmutz J."/>
            <person name="Clum A."/>
            <person name="Reid I.D."/>
            <person name="Moisan M.C."/>
            <person name="Butler G."/>
            <person name="Nguyen T.T.M."/>
            <person name="Dewar K."/>
            <person name="Conant G."/>
            <person name="Drula E."/>
            <person name="Henrissat B."/>
            <person name="Hansel C."/>
            <person name="Singer S."/>
            <person name="Hutchinson M.I."/>
            <person name="de Vries R.P."/>
            <person name="Natvig D.O."/>
            <person name="Powell A.J."/>
            <person name="Tsang A."/>
            <person name="Grigoriev I.V."/>
        </authorList>
    </citation>
    <scope>NUCLEOTIDE SEQUENCE [LARGE SCALE GENOMIC DNA]</scope>
    <source>
        <strain evidence="1 2">CBS 494.80</strain>
    </source>
</reference>
<evidence type="ECO:0000313" key="2">
    <source>
        <dbReference type="Proteomes" id="UP001595075"/>
    </source>
</evidence>
<sequence>MEGRHSQLLQFRSGPEVLPPSRPHLPCVWLLDVIPTTGFPEPLVEMNDDRGPGNRCHQYDKSQRCGKTSYDFRVQTLEPRFRWLGKDGWKAIRLVALEAADVGEITLYLAETSKAGTGRQDFDANSSSNIFLSRDLTTFLELLFVGEALRAIAWLQ</sequence>
<proteinExistence type="predicted"/>
<organism evidence="1 2">
    <name type="scientific">Oculimacula yallundae</name>
    <dbReference type="NCBI Taxonomy" id="86028"/>
    <lineage>
        <taxon>Eukaryota</taxon>
        <taxon>Fungi</taxon>
        <taxon>Dikarya</taxon>
        <taxon>Ascomycota</taxon>
        <taxon>Pezizomycotina</taxon>
        <taxon>Leotiomycetes</taxon>
        <taxon>Helotiales</taxon>
        <taxon>Ploettnerulaceae</taxon>
        <taxon>Oculimacula</taxon>
    </lineage>
</organism>
<dbReference type="EMBL" id="JAZHXI010000011">
    <property type="protein sequence ID" value="KAL2066712.1"/>
    <property type="molecule type" value="Genomic_DNA"/>
</dbReference>
<accession>A0ABR4C9U0</accession>
<gene>
    <name evidence="1" type="ORF">VTL71DRAFT_2784</name>
</gene>
<comment type="caution">
    <text evidence="1">The sequence shown here is derived from an EMBL/GenBank/DDBJ whole genome shotgun (WGS) entry which is preliminary data.</text>
</comment>
<name>A0ABR4C9U0_9HELO</name>
<protein>
    <submittedName>
        <fullName evidence="1">Uncharacterized protein</fullName>
    </submittedName>
</protein>
<keyword evidence="2" id="KW-1185">Reference proteome</keyword>
<evidence type="ECO:0000313" key="1">
    <source>
        <dbReference type="EMBL" id="KAL2066712.1"/>
    </source>
</evidence>